<dbReference type="GeneID" id="25904490"/>
<keyword evidence="9" id="KW-0648">Protein biosynthesis</keyword>
<dbReference type="SUPFAM" id="SSF48371">
    <property type="entry name" value="ARM repeat"/>
    <property type="match status" value="3"/>
</dbReference>
<comment type="subunit">
    <text evidence="13">Interacts with the serine/threonine protein kinases MKNK1 and MKNK2. Binds EIF4A and EIF3. Interacts with MIF4GD. Interacts with DAZAP2.</text>
</comment>
<dbReference type="SMART" id="SM00544">
    <property type="entry name" value="MA3"/>
    <property type="match status" value="1"/>
</dbReference>
<keyword evidence="6" id="KW-0597">Phosphoprotein</keyword>
<feature type="domain" description="MI" evidence="16">
    <location>
        <begin position="344"/>
        <end position="466"/>
    </location>
</feature>
<reference evidence="17 18" key="1">
    <citation type="submission" date="2011-02" db="EMBL/GenBank/DDBJ databases">
        <title>The Genome Sequence of Sphaeroforma arctica JP610.</title>
        <authorList>
            <consortium name="The Broad Institute Genome Sequencing Platform"/>
            <person name="Russ C."/>
            <person name="Cuomo C."/>
            <person name="Young S.K."/>
            <person name="Zeng Q."/>
            <person name="Gargeya S."/>
            <person name="Alvarado L."/>
            <person name="Berlin A."/>
            <person name="Chapman S.B."/>
            <person name="Chen Z."/>
            <person name="Freedman E."/>
            <person name="Gellesch M."/>
            <person name="Goldberg J."/>
            <person name="Griggs A."/>
            <person name="Gujja S."/>
            <person name="Heilman E."/>
            <person name="Heiman D."/>
            <person name="Howarth C."/>
            <person name="Mehta T."/>
            <person name="Neiman D."/>
            <person name="Pearson M."/>
            <person name="Roberts A."/>
            <person name="Saif S."/>
            <person name="Shea T."/>
            <person name="Shenoy N."/>
            <person name="Sisk P."/>
            <person name="Stolte C."/>
            <person name="Sykes S."/>
            <person name="White J."/>
            <person name="Yandava C."/>
            <person name="Burger G."/>
            <person name="Gray M.W."/>
            <person name="Holland P.W.H."/>
            <person name="King N."/>
            <person name="Lang F.B.F."/>
            <person name="Roger A.J."/>
            <person name="Ruiz-Trillo I."/>
            <person name="Haas B."/>
            <person name="Nusbaum C."/>
            <person name="Birren B."/>
        </authorList>
    </citation>
    <scope>NUCLEOTIDE SEQUENCE [LARGE SCALE GENOMIC DNA]</scope>
    <source>
        <strain evidence="17 18">JP610</strain>
    </source>
</reference>
<dbReference type="InterPro" id="IPR003307">
    <property type="entry name" value="W2_domain"/>
</dbReference>
<evidence type="ECO:0000256" key="6">
    <source>
        <dbReference type="ARBA" id="ARBA00022553"/>
    </source>
</evidence>
<evidence type="ECO:0000259" key="16">
    <source>
        <dbReference type="PROSITE" id="PS51366"/>
    </source>
</evidence>
<feature type="region of interest" description="Disordered" evidence="14">
    <location>
        <begin position="286"/>
        <end position="320"/>
    </location>
</feature>
<dbReference type="Pfam" id="PF02020">
    <property type="entry name" value="W2"/>
    <property type="match status" value="1"/>
</dbReference>
<evidence type="ECO:0000256" key="2">
    <source>
        <dbReference type="ARBA" id="ARBA00022481"/>
    </source>
</evidence>
<keyword evidence="18" id="KW-1185">Reference proteome</keyword>
<evidence type="ECO:0000256" key="9">
    <source>
        <dbReference type="ARBA" id="ARBA00022917"/>
    </source>
</evidence>
<name>A0A0L0G429_9EUKA</name>
<evidence type="ECO:0000256" key="5">
    <source>
        <dbReference type="ARBA" id="ARBA00022540"/>
    </source>
</evidence>
<dbReference type="SMART" id="SM00515">
    <property type="entry name" value="eIF5C"/>
    <property type="match status" value="1"/>
</dbReference>
<evidence type="ECO:0000256" key="14">
    <source>
        <dbReference type="SAM" id="MobiDB-lite"/>
    </source>
</evidence>
<dbReference type="eggNOG" id="KOG0401">
    <property type="taxonomic scope" value="Eukaryota"/>
</dbReference>
<dbReference type="PANTHER" id="PTHR23253:SF9">
    <property type="entry name" value="EUKARYOTIC TRANSLATION INITIATION FACTOR 4 GAMMA 2"/>
    <property type="match status" value="1"/>
</dbReference>
<gene>
    <name evidence="17" type="ORF">SARC_03986</name>
</gene>
<keyword evidence="5" id="KW-0396">Initiation factor</keyword>
<feature type="domain" description="W2" evidence="15">
    <location>
        <begin position="557"/>
        <end position="737"/>
    </location>
</feature>
<dbReference type="AlphaFoldDB" id="A0A0L0G429"/>
<dbReference type="Gene3D" id="1.25.40.180">
    <property type="match status" value="3"/>
</dbReference>
<protein>
    <recommendedName>
        <fullName evidence="12">Eukaryotic translation initiation factor 4 gamma 2</fullName>
    </recommendedName>
</protein>
<evidence type="ECO:0000256" key="8">
    <source>
        <dbReference type="ARBA" id="ARBA00022845"/>
    </source>
</evidence>
<keyword evidence="8" id="KW-0810">Translation regulation</keyword>
<evidence type="ECO:0000256" key="7">
    <source>
        <dbReference type="ARBA" id="ARBA00022843"/>
    </source>
</evidence>
<dbReference type="GO" id="GO:0003743">
    <property type="term" value="F:translation initiation factor activity"/>
    <property type="evidence" value="ECO:0007669"/>
    <property type="project" value="UniProtKB-KW"/>
</dbReference>
<dbReference type="GO" id="GO:0003729">
    <property type="term" value="F:mRNA binding"/>
    <property type="evidence" value="ECO:0007669"/>
    <property type="project" value="TreeGrafter"/>
</dbReference>
<evidence type="ECO:0000313" key="18">
    <source>
        <dbReference type="Proteomes" id="UP000054560"/>
    </source>
</evidence>
<comment type="function">
    <text evidence="11">Appears to play a role in the switch from cap-dependent to IRES-mediated translation during mitosis, apoptosis and viral infection. Cleaved by some caspases and viral proteases.</text>
</comment>
<dbReference type="Pfam" id="PF02854">
    <property type="entry name" value="MIF4G"/>
    <property type="match status" value="1"/>
</dbReference>
<keyword evidence="3" id="KW-0678">Repressor</keyword>
<organism evidence="17 18">
    <name type="scientific">Sphaeroforma arctica JP610</name>
    <dbReference type="NCBI Taxonomy" id="667725"/>
    <lineage>
        <taxon>Eukaryota</taxon>
        <taxon>Ichthyosporea</taxon>
        <taxon>Ichthyophonida</taxon>
        <taxon>Sphaeroforma</taxon>
    </lineage>
</organism>
<sequence length="740" mass="83888">MLGNIKFIGELGKQRMISEKILHQCITQLLAKMQPPNIDIDDVECLCKLFETVGLMLDHEKAGEYMDTYFKIIQDLSMQKGLPARITFMLQDVADLRANKWQPRRTTQGMKTIKDFRKQHGWVETKNPNSKVRFEKTPQHQNKPGMNQRGGHGGGMYAGGLGGVYGGMPPNSQNRHPGSQFPNGPLMSHNMNVHNQNNNHDNGSMFRSKVPLLSSPLMENGQNQRGFSGGFMNQNHQGNHGNYSQGNHGNYSGNGYGGGTQHTHGADDLEQLRNLKLRKDTAAKQTSFRPQNMQLPQASQPTTQQKNVMRPAMSEQKGLPTTQGARFVAPVKVVVPKKQKSRIDLERATRRVYEEYVHNPDMVEAQQSIKDMDSPDFLTDYVTITLTLAFEDTEINQNKAFTMLKGLHAAECISSDNVSAAFKTVLDSIEDLRLDAPKIDRLMANLSVQLLQANIMTFAELLKMLKDASCYEVFWFAVQMLAKKHPIQTFVATPATESATEGEDKSKFVKRELVTEHVSEAEAQQRVRTLIKDSALDVKTMMPNSKCKETDYFALLKAKDLGFLEPLLEFETRFADAAKTQSPDELTQWLSNSDNIPADVKKSDAFVITVFSTLLDHICTQSTFVAVLPKKDMQGRELQQFRKYAPVLKHIVEDSEKNQMLGLYAVQVFCYENKHRLGDFMQRCFMCLYRLDVCDGEVFMIWKEDINDQYEGKGNSLFQVNAWLNWLEDEMNESSDEEED</sequence>
<evidence type="ECO:0000256" key="11">
    <source>
        <dbReference type="ARBA" id="ARBA00037759"/>
    </source>
</evidence>
<dbReference type="Pfam" id="PF02847">
    <property type="entry name" value="MA3"/>
    <property type="match status" value="1"/>
</dbReference>
<comment type="similarity">
    <text evidence="1">Belongs to the eukaryotic initiation factor 4G family.</text>
</comment>
<evidence type="ECO:0000256" key="4">
    <source>
        <dbReference type="ARBA" id="ARBA00022499"/>
    </source>
</evidence>
<dbReference type="OrthoDB" id="514777at2759"/>
<dbReference type="PROSITE" id="PS51363">
    <property type="entry name" value="W2"/>
    <property type="match status" value="1"/>
</dbReference>
<dbReference type="CDD" id="cd11559">
    <property type="entry name" value="W2_eIF4G1_like"/>
    <property type="match status" value="1"/>
</dbReference>
<dbReference type="RefSeq" id="XP_014157712.1">
    <property type="nucleotide sequence ID" value="XM_014302237.1"/>
</dbReference>
<dbReference type="InterPro" id="IPR003890">
    <property type="entry name" value="MIF4G-like_typ-3"/>
</dbReference>
<feature type="compositionally biased region" description="Polar residues" evidence="14">
    <location>
        <begin position="286"/>
        <end position="307"/>
    </location>
</feature>
<proteinExistence type="inferred from homology"/>
<accession>A0A0L0G429</accession>
<evidence type="ECO:0000256" key="12">
    <source>
        <dbReference type="ARBA" id="ARBA00040449"/>
    </source>
</evidence>
<dbReference type="GO" id="GO:0016281">
    <property type="term" value="C:eukaryotic translation initiation factor 4F complex"/>
    <property type="evidence" value="ECO:0007669"/>
    <property type="project" value="TreeGrafter"/>
</dbReference>
<evidence type="ECO:0000256" key="3">
    <source>
        <dbReference type="ARBA" id="ARBA00022491"/>
    </source>
</evidence>
<feature type="compositionally biased region" description="Low complexity" evidence="14">
    <location>
        <begin position="233"/>
        <end position="251"/>
    </location>
</feature>
<dbReference type="PANTHER" id="PTHR23253">
    <property type="entry name" value="EUKARYOTIC TRANSLATION INITIATION FACTOR 4 GAMMA"/>
    <property type="match status" value="1"/>
</dbReference>
<keyword evidence="7" id="KW-0832">Ubl conjugation</keyword>
<keyword evidence="2" id="KW-0488">Methylation</keyword>
<dbReference type="PROSITE" id="PS51366">
    <property type="entry name" value="MI"/>
    <property type="match status" value="1"/>
</dbReference>
<evidence type="ECO:0000256" key="1">
    <source>
        <dbReference type="ARBA" id="ARBA00005775"/>
    </source>
</evidence>
<dbReference type="GO" id="GO:0006417">
    <property type="term" value="P:regulation of translation"/>
    <property type="evidence" value="ECO:0007669"/>
    <property type="project" value="UniProtKB-KW"/>
</dbReference>
<evidence type="ECO:0000256" key="13">
    <source>
        <dbReference type="ARBA" id="ARBA00046720"/>
    </source>
</evidence>
<dbReference type="InterPro" id="IPR016024">
    <property type="entry name" value="ARM-type_fold"/>
</dbReference>
<keyword evidence="10" id="KW-0007">Acetylation</keyword>
<dbReference type="STRING" id="667725.A0A0L0G429"/>
<evidence type="ECO:0000313" key="17">
    <source>
        <dbReference type="EMBL" id="KNC83810.1"/>
    </source>
</evidence>
<keyword evidence="4" id="KW-1017">Isopeptide bond</keyword>
<dbReference type="Proteomes" id="UP000054560">
    <property type="component" value="Unassembled WGS sequence"/>
</dbReference>
<feature type="region of interest" description="Disordered" evidence="14">
    <location>
        <begin position="229"/>
        <end position="265"/>
    </location>
</feature>
<evidence type="ECO:0000259" key="15">
    <source>
        <dbReference type="PROSITE" id="PS51363"/>
    </source>
</evidence>
<dbReference type="EMBL" id="KQ241809">
    <property type="protein sequence ID" value="KNC83810.1"/>
    <property type="molecule type" value="Genomic_DNA"/>
</dbReference>
<dbReference type="InterPro" id="IPR003891">
    <property type="entry name" value="Initiation_fac_eIF4g_MI"/>
</dbReference>
<evidence type="ECO:0000256" key="10">
    <source>
        <dbReference type="ARBA" id="ARBA00022990"/>
    </source>
</evidence>